<reference evidence="2 3" key="1">
    <citation type="submission" date="2024-06" db="EMBL/GenBank/DDBJ databases">
        <title>Genomic Encyclopedia of Type Strains, Phase IV (KMG-IV): sequencing the most valuable type-strain genomes for metagenomic binning, comparative biology and taxonomic classification.</title>
        <authorList>
            <person name="Goeker M."/>
        </authorList>
    </citation>
    <scope>NUCLEOTIDE SEQUENCE [LARGE SCALE GENOMIC DNA]</scope>
    <source>
        <strain evidence="2 3">DSM 23520</strain>
    </source>
</reference>
<protein>
    <recommendedName>
        <fullName evidence="4">DUF3102 domain-containing protein</fullName>
    </recommendedName>
</protein>
<organism evidence="2 3">
    <name type="scientific">Alkalibacillus flavidus</name>
    <dbReference type="NCBI Taxonomy" id="546021"/>
    <lineage>
        <taxon>Bacteria</taxon>
        <taxon>Bacillati</taxon>
        <taxon>Bacillota</taxon>
        <taxon>Bacilli</taxon>
        <taxon>Bacillales</taxon>
        <taxon>Bacillaceae</taxon>
        <taxon>Alkalibacillus</taxon>
    </lineage>
</organism>
<evidence type="ECO:0000256" key="1">
    <source>
        <dbReference type="SAM" id="MobiDB-lite"/>
    </source>
</evidence>
<feature type="region of interest" description="Disordered" evidence="1">
    <location>
        <begin position="62"/>
        <end position="93"/>
    </location>
</feature>
<sequence length="93" mass="10602">MKHVKENDLAHGEFGKWLESVEIDRSVAAKFIKIYDELKEEDVSTYTHFGLNALHLIATLPADERDKPHETASGEQKTPDEMTVKELRGHQSL</sequence>
<name>A0ABV2KVP9_9BACI</name>
<comment type="caution">
    <text evidence="2">The sequence shown here is derived from an EMBL/GenBank/DDBJ whole genome shotgun (WGS) entry which is preliminary data.</text>
</comment>
<accession>A0ABV2KVP9</accession>
<evidence type="ECO:0008006" key="4">
    <source>
        <dbReference type="Google" id="ProtNLM"/>
    </source>
</evidence>
<gene>
    <name evidence="2" type="ORF">ABID56_001770</name>
</gene>
<proteinExistence type="predicted"/>
<dbReference type="EMBL" id="JBEPMX010000008">
    <property type="protein sequence ID" value="MET3683661.1"/>
    <property type="molecule type" value="Genomic_DNA"/>
</dbReference>
<evidence type="ECO:0000313" key="3">
    <source>
        <dbReference type="Proteomes" id="UP001549167"/>
    </source>
</evidence>
<keyword evidence="3" id="KW-1185">Reference proteome</keyword>
<evidence type="ECO:0000313" key="2">
    <source>
        <dbReference type="EMBL" id="MET3683661.1"/>
    </source>
</evidence>
<dbReference type="Proteomes" id="UP001549167">
    <property type="component" value="Unassembled WGS sequence"/>
</dbReference>